<dbReference type="InterPro" id="IPR000340">
    <property type="entry name" value="Dual-sp_phosphatase_cat-dom"/>
</dbReference>
<dbReference type="InterPro" id="IPR020422">
    <property type="entry name" value="TYR_PHOSPHATASE_DUAL_dom"/>
</dbReference>
<feature type="active site" description="Phosphocysteine intermediate" evidence="11">
    <location>
        <position position="86"/>
    </location>
</feature>
<evidence type="ECO:0000313" key="14">
    <source>
        <dbReference type="EMBL" id="CAG6684815.1"/>
    </source>
</evidence>
<dbReference type="CDD" id="cd14498">
    <property type="entry name" value="DSP"/>
    <property type="match status" value="1"/>
</dbReference>
<dbReference type="GO" id="GO:0004722">
    <property type="term" value="F:protein serine/threonine phosphatase activity"/>
    <property type="evidence" value="ECO:0007669"/>
    <property type="project" value="UniProtKB-EC"/>
</dbReference>
<evidence type="ECO:0000256" key="5">
    <source>
        <dbReference type="ARBA" id="ARBA00022801"/>
    </source>
</evidence>
<evidence type="ECO:0000256" key="8">
    <source>
        <dbReference type="ARBA" id="ARBA00047761"/>
    </source>
</evidence>
<dbReference type="InterPro" id="IPR016130">
    <property type="entry name" value="Tyr_Pase_AS"/>
</dbReference>
<sequence length="319" mass="35836">MPNLIEPNLYLGDLNDAVALKSSNELDMKFVFSVGYFPTLDKVSKLTYHHIEVADLPSEDLLSHFDSAYDFISDNLSKGAPILVHCYHGMSRSATIVIAYLMKHHKLDVTTAFDRVKSCRDVICPNDGFMHQLELYGRMHCALDLNFPPYKLYRLKKLSQIVKDVRLVPSSQCELIKTDPGLASNRPNPNVYKCKKCRRVLFTVNNTLGHNRGEKFTWKTVTDTPHSGAAGTGVAGVGADRETQPCADKIFIEPLAWMKDVKTCPSGKLTCPRCNFKLGSYSWIDYCVCTCGTKIFPFFYATPSKIDFDNVVKNVQVTV</sequence>
<proteinExistence type="inferred from homology"/>
<evidence type="ECO:0000256" key="4">
    <source>
        <dbReference type="ARBA" id="ARBA00022490"/>
    </source>
</evidence>
<dbReference type="EMBL" id="HBUF01269363">
    <property type="protein sequence ID" value="CAG6684816.1"/>
    <property type="molecule type" value="Transcribed_RNA"/>
</dbReference>
<feature type="domain" description="Tyrosine-protein phosphatase" evidence="12">
    <location>
        <begin position="1"/>
        <end position="142"/>
    </location>
</feature>
<keyword evidence="4" id="KW-0963">Cytoplasm</keyword>
<dbReference type="InterPro" id="IPR016278">
    <property type="entry name" value="DUSP12"/>
</dbReference>
<dbReference type="GO" id="GO:0008138">
    <property type="term" value="F:protein tyrosine/serine/threonine phosphatase activity"/>
    <property type="evidence" value="ECO:0007669"/>
    <property type="project" value="InterPro"/>
</dbReference>
<evidence type="ECO:0000256" key="7">
    <source>
        <dbReference type="ARBA" id="ARBA00023242"/>
    </source>
</evidence>
<dbReference type="Gene3D" id="3.90.190.10">
    <property type="entry name" value="Protein tyrosine phosphatase superfamily"/>
    <property type="match status" value="1"/>
</dbReference>
<dbReference type="PIRSF" id="PIRSF000941">
    <property type="entry name" value="DUSP12"/>
    <property type="match status" value="1"/>
</dbReference>
<evidence type="ECO:0000256" key="11">
    <source>
        <dbReference type="PIRSR" id="PIRSR000941-50"/>
    </source>
</evidence>
<organism evidence="14">
    <name type="scientific">Cacopsylla melanoneura</name>
    <dbReference type="NCBI Taxonomy" id="428564"/>
    <lineage>
        <taxon>Eukaryota</taxon>
        <taxon>Metazoa</taxon>
        <taxon>Ecdysozoa</taxon>
        <taxon>Arthropoda</taxon>
        <taxon>Hexapoda</taxon>
        <taxon>Insecta</taxon>
        <taxon>Pterygota</taxon>
        <taxon>Neoptera</taxon>
        <taxon>Paraneoptera</taxon>
        <taxon>Hemiptera</taxon>
        <taxon>Sternorrhyncha</taxon>
        <taxon>Psylloidea</taxon>
        <taxon>Psyllidae</taxon>
        <taxon>Psyllinae</taxon>
        <taxon>Cacopsylla</taxon>
    </lineage>
</organism>
<name>A0A8D8X7V2_9HEMI</name>
<dbReference type="SMART" id="SM00195">
    <property type="entry name" value="DSPc"/>
    <property type="match status" value="1"/>
</dbReference>
<dbReference type="AlphaFoldDB" id="A0A8D8X7V2"/>
<reference evidence="14" key="1">
    <citation type="submission" date="2021-05" db="EMBL/GenBank/DDBJ databases">
        <authorList>
            <person name="Alioto T."/>
            <person name="Alioto T."/>
            <person name="Gomez Garrido J."/>
        </authorList>
    </citation>
    <scope>NUCLEOTIDE SEQUENCE</scope>
</reference>
<dbReference type="InterPro" id="IPR003595">
    <property type="entry name" value="Tyr_Pase_cat"/>
</dbReference>
<dbReference type="GO" id="GO:0004725">
    <property type="term" value="F:protein tyrosine phosphatase activity"/>
    <property type="evidence" value="ECO:0007669"/>
    <property type="project" value="UniProtKB-EC"/>
</dbReference>
<dbReference type="Pfam" id="PF00782">
    <property type="entry name" value="DSPc"/>
    <property type="match status" value="1"/>
</dbReference>
<evidence type="ECO:0000259" key="13">
    <source>
        <dbReference type="PROSITE" id="PS50056"/>
    </source>
</evidence>
<dbReference type="EMBL" id="HBUF01269362">
    <property type="protein sequence ID" value="CAG6684815.1"/>
    <property type="molecule type" value="Transcribed_RNA"/>
</dbReference>
<keyword evidence="5" id="KW-0378">Hydrolase</keyword>
<comment type="catalytic activity">
    <reaction evidence="10">
        <text>O-phospho-L-tyrosyl-[protein] + H2O = L-tyrosyl-[protein] + phosphate</text>
        <dbReference type="Rhea" id="RHEA:10684"/>
        <dbReference type="Rhea" id="RHEA-COMP:10136"/>
        <dbReference type="Rhea" id="RHEA-COMP:20101"/>
        <dbReference type="ChEBI" id="CHEBI:15377"/>
        <dbReference type="ChEBI" id="CHEBI:43474"/>
        <dbReference type="ChEBI" id="CHEBI:46858"/>
        <dbReference type="ChEBI" id="CHEBI:61978"/>
        <dbReference type="EC" id="3.1.3.48"/>
    </reaction>
</comment>
<accession>A0A8D8X7V2</accession>
<feature type="domain" description="Tyrosine specific protein phosphatases" evidence="13">
    <location>
        <begin position="59"/>
        <end position="120"/>
    </location>
</feature>
<comment type="similarity">
    <text evidence="3">Belongs to the protein-tyrosine phosphatase family. Non-receptor class dual specificity subfamily.</text>
</comment>
<evidence type="ECO:0000259" key="12">
    <source>
        <dbReference type="PROSITE" id="PS50054"/>
    </source>
</evidence>
<dbReference type="InterPro" id="IPR000387">
    <property type="entry name" value="Tyr_Pase_dom"/>
</dbReference>
<dbReference type="PANTHER" id="PTHR45848">
    <property type="entry name" value="DUAL SPECIFICITY PROTEIN PHOSPHATASE 12 FAMILY MEMBER"/>
    <property type="match status" value="1"/>
</dbReference>
<keyword evidence="7" id="KW-0539">Nucleus</keyword>
<comment type="catalytic activity">
    <reaction evidence="9">
        <text>O-phospho-L-threonyl-[protein] + H2O = L-threonyl-[protein] + phosphate</text>
        <dbReference type="Rhea" id="RHEA:47004"/>
        <dbReference type="Rhea" id="RHEA-COMP:11060"/>
        <dbReference type="Rhea" id="RHEA-COMP:11605"/>
        <dbReference type="ChEBI" id="CHEBI:15377"/>
        <dbReference type="ChEBI" id="CHEBI:30013"/>
        <dbReference type="ChEBI" id="CHEBI:43474"/>
        <dbReference type="ChEBI" id="CHEBI:61977"/>
        <dbReference type="EC" id="3.1.3.16"/>
    </reaction>
</comment>
<dbReference type="EMBL" id="HBUF01269364">
    <property type="protein sequence ID" value="CAG6684817.1"/>
    <property type="molecule type" value="Transcribed_RNA"/>
</dbReference>
<evidence type="ECO:0000256" key="2">
    <source>
        <dbReference type="ARBA" id="ARBA00004496"/>
    </source>
</evidence>
<dbReference type="SMART" id="SM00404">
    <property type="entry name" value="PTPc_motif"/>
    <property type="match status" value="1"/>
</dbReference>
<keyword evidence="6" id="KW-0904">Protein phosphatase</keyword>
<evidence type="ECO:0000256" key="6">
    <source>
        <dbReference type="ARBA" id="ARBA00022912"/>
    </source>
</evidence>
<dbReference type="PANTHER" id="PTHR45848:SF4">
    <property type="entry name" value="DUAL SPECIFICITY PROTEIN PHOSPHATASE 12"/>
    <property type="match status" value="1"/>
</dbReference>
<dbReference type="FunFam" id="3.90.190.10:FF:000056">
    <property type="entry name" value="Dual specificity phosphatase 12"/>
    <property type="match status" value="1"/>
</dbReference>
<evidence type="ECO:0000256" key="3">
    <source>
        <dbReference type="ARBA" id="ARBA00008601"/>
    </source>
</evidence>
<evidence type="ECO:0000256" key="1">
    <source>
        <dbReference type="ARBA" id="ARBA00004123"/>
    </source>
</evidence>
<dbReference type="GO" id="GO:0005737">
    <property type="term" value="C:cytoplasm"/>
    <property type="evidence" value="ECO:0007669"/>
    <property type="project" value="UniProtKB-SubCell"/>
</dbReference>
<dbReference type="GO" id="GO:0005634">
    <property type="term" value="C:nucleus"/>
    <property type="evidence" value="ECO:0007669"/>
    <property type="project" value="UniProtKB-SubCell"/>
</dbReference>
<evidence type="ECO:0000256" key="9">
    <source>
        <dbReference type="ARBA" id="ARBA00048336"/>
    </source>
</evidence>
<dbReference type="PROSITE" id="PS50054">
    <property type="entry name" value="TYR_PHOSPHATASE_DUAL"/>
    <property type="match status" value="1"/>
</dbReference>
<dbReference type="SUPFAM" id="SSF52799">
    <property type="entry name" value="(Phosphotyrosine protein) phosphatases II"/>
    <property type="match status" value="1"/>
</dbReference>
<comment type="catalytic activity">
    <reaction evidence="8">
        <text>O-phospho-L-seryl-[protein] + H2O = L-seryl-[protein] + phosphate</text>
        <dbReference type="Rhea" id="RHEA:20629"/>
        <dbReference type="Rhea" id="RHEA-COMP:9863"/>
        <dbReference type="Rhea" id="RHEA-COMP:11604"/>
        <dbReference type="ChEBI" id="CHEBI:15377"/>
        <dbReference type="ChEBI" id="CHEBI:29999"/>
        <dbReference type="ChEBI" id="CHEBI:43474"/>
        <dbReference type="ChEBI" id="CHEBI:83421"/>
        <dbReference type="EC" id="3.1.3.16"/>
    </reaction>
</comment>
<protein>
    <submittedName>
        <fullName evidence="14">Dual specificity protein phosphatase 12</fullName>
    </submittedName>
</protein>
<dbReference type="InterPro" id="IPR029021">
    <property type="entry name" value="Prot-tyrosine_phosphatase-like"/>
</dbReference>
<dbReference type="PROSITE" id="PS50056">
    <property type="entry name" value="TYR_PHOSPHATASE_2"/>
    <property type="match status" value="1"/>
</dbReference>
<comment type="subcellular location">
    <subcellularLocation>
        <location evidence="2">Cytoplasm</location>
    </subcellularLocation>
    <subcellularLocation>
        <location evidence="1">Nucleus</location>
    </subcellularLocation>
</comment>
<dbReference type="PROSITE" id="PS00383">
    <property type="entry name" value="TYR_PHOSPHATASE_1"/>
    <property type="match status" value="1"/>
</dbReference>
<evidence type="ECO:0000256" key="10">
    <source>
        <dbReference type="ARBA" id="ARBA00051722"/>
    </source>
</evidence>